<name>V5SED7_9HYPH</name>
<reference evidence="3 4" key="1">
    <citation type="journal article" date="2014" name="Genome Announc.">
        <title>Complete Genome Sequence of Hyphomicrobium nitrativorans Strain NL23, a Denitrifying Bacterium Isolated from Biofilm of a Methanol-Fed Denitrification System Treating Seawater at the Montreal Biodome.</title>
        <authorList>
            <person name="Martineau C."/>
            <person name="Villeneuve C."/>
            <person name="Mauffrey F."/>
            <person name="Villemur R."/>
        </authorList>
    </citation>
    <scope>NUCLEOTIDE SEQUENCE [LARGE SCALE GENOMIC DNA]</scope>
    <source>
        <strain evidence="3">NL23</strain>
    </source>
</reference>
<dbReference type="OrthoDB" id="9794556at2"/>
<dbReference type="EMBL" id="CP006912">
    <property type="protein sequence ID" value="AHB48883.1"/>
    <property type="molecule type" value="Genomic_DNA"/>
</dbReference>
<evidence type="ECO:0000313" key="4">
    <source>
        <dbReference type="Proteomes" id="UP000018542"/>
    </source>
</evidence>
<dbReference type="PATRIC" id="fig|1029756.8.peg.2383"/>
<dbReference type="AlphaFoldDB" id="V5SED7"/>
<keyword evidence="1" id="KW-0175">Coiled coil</keyword>
<dbReference type="RefSeq" id="WP_023787641.1">
    <property type="nucleotide sequence ID" value="NC_022997.1"/>
</dbReference>
<dbReference type="STRING" id="1029756.W911_11475"/>
<proteinExistence type="predicted"/>
<protein>
    <recommendedName>
        <fullName evidence="2">DUF58 domain-containing protein</fullName>
    </recommendedName>
</protein>
<sequence length="325" mass="36295">MAAPRGHLPGQALPGVFRLERDAHAVAERLPDLLIEADRIAQTVAHGIHGRRRSGPGETFWQFRTYEQQDSAQLIDWRRSASSDHLYVREREWEAAHTLWLWPDLSPSMAFQSHLATTTKRDRALVLMLAAAELLVRGGERVGLLGITPPYASRRASTRLAEAIASHTDSPLLASGQPSHARVSRFSGVLLFSDFLDPIEQIRESIETLAASGASGHLIQVLDPAEETLPYEGRTEFLGIEGGETWIADRAESLRDRYQARLKAHRDEVQALATRLGWSFMVHHTDRPPTEPLLTLIMRLEGRDGGYRWQQSSEQAAAQHAEGRS</sequence>
<feature type="coiled-coil region" evidence="1">
    <location>
        <begin position="248"/>
        <end position="275"/>
    </location>
</feature>
<organism evidence="3 4">
    <name type="scientific">Hyphomicrobium nitrativorans NL23</name>
    <dbReference type="NCBI Taxonomy" id="1029756"/>
    <lineage>
        <taxon>Bacteria</taxon>
        <taxon>Pseudomonadati</taxon>
        <taxon>Pseudomonadota</taxon>
        <taxon>Alphaproteobacteria</taxon>
        <taxon>Hyphomicrobiales</taxon>
        <taxon>Hyphomicrobiaceae</taxon>
        <taxon>Hyphomicrobium</taxon>
    </lineage>
</organism>
<dbReference type="InterPro" id="IPR002881">
    <property type="entry name" value="DUF58"/>
</dbReference>
<dbReference type="Proteomes" id="UP000018542">
    <property type="component" value="Chromosome"/>
</dbReference>
<evidence type="ECO:0000259" key="2">
    <source>
        <dbReference type="Pfam" id="PF01882"/>
    </source>
</evidence>
<dbReference type="HOGENOM" id="CLU_054927_3_0_5"/>
<dbReference type="PANTHER" id="PTHR33608:SF6">
    <property type="entry name" value="BLL2464 PROTEIN"/>
    <property type="match status" value="1"/>
</dbReference>
<dbReference type="PANTHER" id="PTHR33608">
    <property type="entry name" value="BLL2464 PROTEIN"/>
    <property type="match status" value="1"/>
</dbReference>
<keyword evidence="4" id="KW-1185">Reference proteome</keyword>
<accession>V5SED7</accession>
<evidence type="ECO:0000313" key="3">
    <source>
        <dbReference type="EMBL" id="AHB48883.1"/>
    </source>
</evidence>
<dbReference type="KEGG" id="hni:W911_11475"/>
<feature type="domain" description="DUF58" evidence="2">
    <location>
        <begin position="63"/>
        <end position="267"/>
    </location>
</feature>
<evidence type="ECO:0000256" key="1">
    <source>
        <dbReference type="SAM" id="Coils"/>
    </source>
</evidence>
<gene>
    <name evidence="3" type="ORF">W911_11475</name>
</gene>
<dbReference type="Pfam" id="PF01882">
    <property type="entry name" value="DUF58"/>
    <property type="match status" value="1"/>
</dbReference>